<evidence type="ECO:0000313" key="1">
    <source>
        <dbReference type="EMBL" id="DAF99403.1"/>
    </source>
</evidence>
<sequence length="42" mass="4849">MYAITRRLDVLSSVRIDCDYSGGGSRSEREKGTYYGYNSYCR</sequence>
<reference evidence="1" key="1">
    <citation type="journal article" date="2021" name="Proc. Natl. Acad. Sci. U.S.A.">
        <title>A Catalog of Tens of Thousands of Viruses from Human Metagenomes Reveals Hidden Associations with Chronic Diseases.</title>
        <authorList>
            <person name="Tisza M.J."/>
            <person name="Buck C.B."/>
        </authorList>
    </citation>
    <scope>NUCLEOTIDE SEQUENCE</scope>
    <source>
        <strain evidence="1">CtjKY6</strain>
    </source>
</reference>
<organism evidence="1">
    <name type="scientific">Siphoviridae sp. ctjKY6</name>
    <dbReference type="NCBI Taxonomy" id="2825631"/>
    <lineage>
        <taxon>Viruses</taxon>
        <taxon>Duplodnaviria</taxon>
        <taxon>Heunggongvirae</taxon>
        <taxon>Uroviricota</taxon>
        <taxon>Caudoviricetes</taxon>
    </lineage>
</organism>
<proteinExistence type="predicted"/>
<protein>
    <submittedName>
        <fullName evidence="1">Uncharacterized protein</fullName>
    </submittedName>
</protein>
<name>A0A8S5UY80_9CAUD</name>
<dbReference type="EMBL" id="BK016165">
    <property type="protein sequence ID" value="DAF99403.1"/>
    <property type="molecule type" value="Genomic_DNA"/>
</dbReference>
<accession>A0A8S5UY80</accession>